<accession>V7HWY3</accession>
<dbReference type="InterPro" id="IPR006485">
    <property type="entry name" value="Phage-like_holin"/>
</dbReference>
<sequence>MMNLKVRMKNPVFVVQLILSILTPILGYAGISAQELTSWKTLGTVLMEAIGNPYVLSLVAVSLCNALNDPTTKGLGDSIQALNYDKPKGGKR</sequence>
<comment type="caution">
    <text evidence="1">The sequence shown here is derived from an EMBL/GenBank/DDBJ whole genome shotgun (WGS) entry which is preliminary data.</text>
</comment>
<organism evidence="1 2">
    <name type="scientific">Ligilactobacillus equi DPC 6820</name>
    <dbReference type="NCBI Taxonomy" id="1392007"/>
    <lineage>
        <taxon>Bacteria</taxon>
        <taxon>Bacillati</taxon>
        <taxon>Bacillota</taxon>
        <taxon>Bacilli</taxon>
        <taxon>Lactobacillales</taxon>
        <taxon>Lactobacillaceae</taxon>
        <taxon>Ligilactobacillus</taxon>
    </lineage>
</organism>
<dbReference type="Proteomes" id="UP000018559">
    <property type="component" value="Unassembled WGS sequence"/>
</dbReference>
<protein>
    <submittedName>
        <fullName evidence="1">Holin, phage phi LC3 family</fullName>
    </submittedName>
</protein>
<dbReference type="AlphaFoldDB" id="V7HWY3"/>
<dbReference type="Pfam" id="PF04531">
    <property type="entry name" value="Phage_holin_1"/>
    <property type="match status" value="1"/>
</dbReference>
<dbReference type="PATRIC" id="fig|1392007.3.peg.807"/>
<evidence type="ECO:0000313" key="2">
    <source>
        <dbReference type="Proteomes" id="UP000018559"/>
    </source>
</evidence>
<name>V7HWY3_9LACO</name>
<gene>
    <name evidence="1" type="ORF">LEQ_2514c</name>
</gene>
<reference evidence="1 2" key="1">
    <citation type="journal article" date="2014" name="Genome Announc.">
        <title>The Genome of the Predominant Equine Lactobacillus Species, Lactobacillus equi, Is Reflective of Its Lifestyle Adaptations to an Herbivorous Host.</title>
        <authorList>
            <person name="O'Donnell M.M."/>
            <person name="Harris H.M."/>
            <person name="O'Toole P.W."/>
            <person name="Ross R.P."/>
        </authorList>
    </citation>
    <scope>NUCLEOTIDE SEQUENCE [LARGE SCALE GENOMIC DNA]</scope>
    <source>
        <strain evidence="1 2">DPC 6820</strain>
    </source>
</reference>
<keyword evidence="2" id="KW-1185">Reference proteome</keyword>
<dbReference type="RefSeq" id="WP_023859439.1">
    <property type="nucleotide sequence ID" value="NZ_AWWH01000092.1"/>
</dbReference>
<evidence type="ECO:0000313" key="1">
    <source>
        <dbReference type="EMBL" id="ETA74377.1"/>
    </source>
</evidence>
<proteinExistence type="predicted"/>
<dbReference type="EMBL" id="AWWH01000092">
    <property type="protein sequence ID" value="ETA74377.1"/>
    <property type="molecule type" value="Genomic_DNA"/>
</dbReference>